<organism evidence="6 7">
    <name type="scientific">Aquilegia coerulea</name>
    <name type="common">Rocky mountain columbine</name>
    <dbReference type="NCBI Taxonomy" id="218851"/>
    <lineage>
        <taxon>Eukaryota</taxon>
        <taxon>Viridiplantae</taxon>
        <taxon>Streptophyta</taxon>
        <taxon>Embryophyta</taxon>
        <taxon>Tracheophyta</taxon>
        <taxon>Spermatophyta</taxon>
        <taxon>Magnoliopsida</taxon>
        <taxon>Ranunculales</taxon>
        <taxon>Ranunculaceae</taxon>
        <taxon>Thalictroideae</taxon>
        <taxon>Aquilegia</taxon>
    </lineage>
</organism>
<name>A0A2G5D5K9_AQUCA</name>
<proteinExistence type="inferred from homology"/>
<dbReference type="InterPro" id="IPR002738">
    <property type="entry name" value="RNase_P_p30"/>
</dbReference>
<evidence type="ECO:0000313" key="7">
    <source>
        <dbReference type="Proteomes" id="UP000230069"/>
    </source>
</evidence>
<keyword evidence="3" id="KW-0819">tRNA processing</keyword>
<dbReference type="PANTHER" id="PTHR13031">
    <property type="entry name" value="RIBONUCLEASE P SUBUNIT P30"/>
    <property type="match status" value="1"/>
</dbReference>
<dbReference type="InterPro" id="IPR024752">
    <property type="entry name" value="Myb/SANT-like_dom"/>
</dbReference>
<evidence type="ECO:0000256" key="4">
    <source>
        <dbReference type="SAM" id="MobiDB-lite"/>
    </source>
</evidence>
<dbReference type="EMBL" id="KZ305044">
    <property type="protein sequence ID" value="PIA38811.1"/>
    <property type="molecule type" value="Genomic_DNA"/>
</dbReference>
<keyword evidence="7" id="KW-1185">Reference proteome</keyword>
<dbReference type="AlphaFoldDB" id="A0A2G5D5K9"/>
<feature type="region of interest" description="Disordered" evidence="4">
    <location>
        <begin position="388"/>
        <end position="417"/>
    </location>
</feature>
<gene>
    <name evidence="6" type="ORF">AQUCO_02700187v1</name>
</gene>
<feature type="region of interest" description="Disordered" evidence="4">
    <location>
        <begin position="575"/>
        <end position="600"/>
    </location>
</feature>
<evidence type="ECO:0000313" key="6">
    <source>
        <dbReference type="EMBL" id="PIA38811.1"/>
    </source>
</evidence>
<dbReference type="Pfam" id="PF12776">
    <property type="entry name" value="Myb_DNA-bind_3"/>
    <property type="match status" value="1"/>
</dbReference>
<accession>A0A2G5D5K9</accession>
<dbReference type="Gene3D" id="3.20.20.140">
    <property type="entry name" value="Metal-dependent hydrolases"/>
    <property type="match status" value="1"/>
</dbReference>
<evidence type="ECO:0000256" key="2">
    <source>
        <dbReference type="ARBA" id="ARBA00007331"/>
    </source>
</evidence>
<dbReference type="OrthoDB" id="17948at2759"/>
<dbReference type="GO" id="GO:0003723">
    <property type="term" value="F:RNA binding"/>
    <property type="evidence" value="ECO:0007669"/>
    <property type="project" value="TreeGrafter"/>
</dbReference>
<evidence type="ECO:0000256" key="1">
    <source>
        <dbReference type="ARBA" id="ARBA00004123"/>
    </source>
</evidence>
<feature type="domain" description="Myb/SANT-like" evidence="5">
    <location>
        <begin position="419"/>
        <end position="508"/>
    </location>
</feature>
<dbReference type="GO" id="GO:0008033">
    <property type="term" value="P:tRNA processing"/>
    <property type="evidence" value="ECO:0007669"/>
    <property type="project" value="UniProtKB-KW"/>
</dbReference>
<evidence type="ECO:0000259" key="5">
    <source>
        <dbReference type="Pfam" id="PF12776"/>
    </source>
</evidence>
<evidence type="ECO:0000256" key="3">
    <source>
        <dbReference type="ARBA" id="ARBA00022694"/>
    </source>
</evidence>
<dbReference type="Pfam" id="PF01876">
    <property type="entry name" value="RNase_P_p30"/>
    <property type="match status" value="1"/>
</dbReference>
<dbReference type="SUPFAM" id="SSF89550">
    <property type="entry name" value="PHP domain-like"/>
    <property type="match status" value="1"/>
</dbReference>
<comment type="subcellular location">
    <subcellularLocation>
        <location evidence="1">Nucleus</location>
    </subcellularLocation>
</comment>
<protein>
    <recommendedName>
        <fullName evidence="5">Myb/SANT-like domain-containing protein</fullName>
    </recommendedName>
</protein>
<dbReference type="Proteomes" id="UP000230069">
    <property type="component" value="Unassembled WGS sequence"/>
</dbReference>
<dbReference type="PANTHER" id="PTHR13031:SF0">
    <property type="entry name" value="RIBONUCLEASE P PROTEIN SUBUNIT P30"/>
    <property type="match status" value="1"/>
</dbReference>
<dbReference type="InterPro" id="IPR016195">
    <property type="entry name" value="Pol/histidinol_Pase-like"/>
</dbReference>
<feature type="compositionally biased region" description="Basic residues" evidence="4">
    <location>
        <begin position="394"/>
        <end position="403"/>
    </location>
</feature>
<comment type="similarity">
    <text evidence="2">Belongs to the eukaryotic/archaeal RNase P protein component 3 family.</text>
</comment>
<dbReference type="GO" id="GO:0005655">
    <property type="term" value="C:nucleolar ribonuclease P complex"/>
    <property type="evidence" value="ECO:0007669"/>
    <property type="project" value="TreeGrafter"/>
</dbReference>
<sequence length="600" mass="65804">MLSMYPRWQLLVQWTRGKNIIFSSAAASVSEIRGPCDVANLSSLLGMSMERANAAVSKNCRSLLLNVVKKKQYYKKAIKVERISSTKSVDSEEAWLCDGDDWDHISSGEGDLLLDDIAKSFAASSKLPKASKAIDSSSVSDEVPSCSMQSMNWLPVSGSKVHPPPNLSAAKEFGGLLDMDQASKQLALGFDSIASGGKVHSPPNLSAAIGLGSSLETYKGQVSEDCGHERALVTSVNIIGVTEQHLSDLDMISSSVVQIRTMEQDNVAAMETCAHSTPSKQMVQSSSCNGDDTRLNGRDTLLSADDVTMVGVLYEKKDAENTNLILAESDTSINKNYADSTKHGPCKDHAVSHAIEKILGGSFSELQVDAYSRAEFRQPVDASVEPEVREHFKSGSHTKKRKLDMRSGKSEGNANDPNLKERFIELCLQELNNGGRSGQTLQASSWTRIGKKIKKEFGKCYSEKKLKNKLAFMTEQYHTCANLTSKIGHGYNATSNSVDWSPEMWEEYRKARLEASQFCHKPFQYADEMASLFDSFITSSGSSVPLAEPIDQPDNRVPRVLHSGQMPCAAFNLQSDRNVTPPRKSRKRHKTVSLQTPQQG</sequence>
<reference evidence="6 7" key="1">
    <citation type="submission" date="2017-09" db="EMBL/GenBank/DDBJ databases">
        <title>WGS assembly of Aquilegia coerulea Goldsmith.</title>
        <authorList>
            <person name="Hodges S."/>
            <person name="Kramer E."/>
            <person name="Nordborg M."/>
            <person name="Tomkins J."/>
            <person name="Borevitz J."/>
            <person name="Derieg N."/>
            <person name="Yan J."/>
            <person name="Mihaltcheva S."/>
            <person name="Hayes R.D."/>
            <person name="Rokhsar D."/>
        </authorList>
    </citation>
    <scope>NUCLEOTIDE SEQUENCE [LARGE SCALE GENOMIC DNA]</scope>
    <source>
        <strain evidence="7">cv. Goldsmith</strain>
    </source>
</reference>